<feature type="transmembrane region" description="Helical" evidence="2">
    <location>
        <begin position="534"/>
        <end position="555"/>
    </location>
</feature>
<keyword evidence="2" id="KW-0472">Membrane</keyword>
<evidence type="ECO:0000256" key="2">
    <source>
        <dbReference type="SAM" id="Phobius"/>
    </source>
</evidence>
<organism evidence="3 4">
    <name type="scientific">Plasmodium gonderi</name>
    <dbReference type="NCBI Taxonomy" id="77519"/>
    <lineage>
        <taxon>Eukaryota</taxon>
        <taxon>Sar</taxon>
        <taxon>Alveolata</taxon>
        <taxon>Apicomplexa</taxon>
        <taxon>Aconoidasida</taxon>
        <taxon>Haemosporida</taxon>
        <taxon>Plasmodiidae</taxon>
        <taxon>Plasmodium</taxon>
        <taxon>Plasmodium (Plasmodium)</taxon>
    </lineage>
</organism>
<evidence type="ECO:0000313" key="3">
    <source>
        <dbReference type="EMBL" id="GAW80909.1"/>
    </source>
</evidence>
<reference evidence="4" key="1">
    <citation type="submission" date="2017-04" db="EMBL/GenBank/DDBJ databases">
        <title>Plasmodium gonderi genome.</title>
        <authorList>
            <person name="Arisue N."/>
            <person name="Honma H."/>
            <person name="Kawai S."/>
            <person name="Tougan T."/>
            <person name="Tanabe K."/>
            <person name="Horii T."/>
        </authorList>
    </citation>
    <scope>NUCLEOTIDE SEQUENCE [LARGE SCALE GENOMIC DNA]</scope>
    <source>
        <strain evidence="4">ATCC 30045</strain>
    </source>
</reference>
<evidence type="ECO:0000313" key="4">
    <source>
        <dbReference type="Proteomes" id="UP000195521"/>
    </source>
</evidence>
<comment type="caution">
    <text evidence="3">The sequence shown here is derived from an EMBL/GenBank/DDBJ whole genome shotgun (WGS) entry which is preliminary data.</text>
</comment>
<protein>
    <submittedName>
        <fullName evidence="3">Uncharacterized protein</fullName>
    </submittedName>
</protein>
<feature type="transmembrane region" description="Helical" evidence="2">
    <location>
        <begin position="122"/>
        <end position="145"/>
    </location>
</feature>
<name>A0A1Y1JEF6_PLAGO</name>
<feature type="transmembrane region" description="Helical" evidence="2">
    <location>
        <begin position="613"/>
        <end position="634"/>
    </location>
</feature>
<dbReference type="GeneID" id="39747627"/>
<proteinExistence type="predicted"/>
<dbReference type="AlphaFoldDB" id="A0A1Y1JEF6"/>
<feature type="transmembrane region" description="Helical" evidence="2">
    <location>
        <begin position="655"/>
        <end position="676"/>
    </location>
</feature>
<dbReference type="OrthoDB" id="377495at2759"/>
<accession>A0A1Y1JEF6</accession>
<sequence length="755" mass="91826">MRNKLAAFFFQKKKVYICTCIRECACIQVCIHMHVYVYTLFTYIRYEKGRIMDGKEGLVSNSQLNHRKISSKKNANDNDENCTIEGRRSSNREGKEKESYDSSEQQNGIDVEKITVSTRSIILFQILLFFVFFFVLLIGSFNFSFKLFQVREKHLYELLNNIKDLTSCRLDDIYAEVREGDNTFFYKSQDKLINTNNDIFEENVNFKYYFTRGKHYKKTKKKMKKNNGDIKIFICLNKKKKSFYFNNFYDIFSRCKKCIFKIFIFFFNEIRNAFFLKEFDDSTDPESNHLLNDDYVKHNAEVISKYIYFNKHLDISNSYKKYYVNMEYLFYFYLNNICYYHDFAYFGGSVQGEHNIHILNEEKTEESFPLDERAYGKITSSLYSRDKRDIIMVIKHISKYLNDEMLLNLFHKLYFDICIDGNVLSNLSKSGEESNEKEINKINNEHILKNIKTYEKYYNVYHKMENMKNVNRFNDFLNILRKKIRTVTILKGLNKCLTDYIKNLKKIPFYFFLDDFFDTPCYVYNKLISNILRYYYKGIFLYFIIFIGCIHVFFSPFPITLVHFRRFFIYFLIIMYRLFILYFIPSIIQYIIYKFHYFKDEEYMHIFDYSDHVILFSTLLFITSLEAKAIEYTIKYQKVSSDYFHFKYNRRLCIFLLKLVLYYYYILIFFFLYTSYFTSKYFHTTNEIFVAYFFSTFSIFFIFYFFLYKNYFSFYSIGITSYMQKNILHAPSHTFHASPYTYNTYISMRDKFPLD</sequence>
<keyword evidence="4" id="KW-1185">Reference proteome</keyword>
<feature type="transmembrane region" description="Helical" evidence="2">
    <location>
        <begin position="567"/>
        <end position="593"/>
    </location>
</feature>
<dbReference type="RefSeq" id="XP_028543498.1">
    <property type="nucleotide sequence ID" value="XM_028687697.1"/>
</dbReference>
<dbReference type="Proteomes" id="UP000195521">
    <property type="component" value="Unassembled WGS sequence"/>
</dbReference>
<keyword evidence="2" id="KW-0812">Transmembrane</keyword>
<dbReference type="OMA" id="KIFICLN"/>
<feature type="compositionally biased region" description="Basic and acidic residues" evidence="1">
    <location>
        <begin position="85"/>
        <end position="100"/>
    </location>
</feature>
<keyword evidence="2" id="KW-1133">Transmembrane helix</keyword>
<dbReference type="EMBL" id="BDQF01000010">
    <property type="protein sequence ID" value="GAW80909.1"/>
    <property type="molecule type" value="Genomic_DNA"/>
</dbReference>
<feature type="transmembrane region" description="Helical" evidence="2">
    <location>
        <begin position="688"/>
        <end position="707"/>
    </location>
</feature>
<evidence type="ECO:0000256" key="1">
    <source>
        <dbReference type="SAM" id="MobiDB-lite"/>
    </source>
</evidence>
<gene>
    <name evidence="3" type="ORF">PGO_091080</name>
</gene>
<feature type="region of interest" description="Disordered" evidence="1">
    <location>
        <begin position="70"/>
        <end position="104"/>
    </location>
</feature>